<feature type="domain" description="Glutamine amidotransferase" evidence="1">
    <location>
        <begin position="9"/>
        <end position="68"/>
    </location>
</feature>
<reference evidence="2 3" key="1">
    <citation type="submission" date="2024-03" db="EMBL/GenBank/DDBJ databases">
        <title>Novel species of the genus Variovorax.</title>
        <authorList>
            <person name="Liu Q."/>
            <person name="Xin Y.-H."/>
        </authorList>
    </citation>
    <scope>NUCLEOTIDE SEQUENCE [LARGE SCALE GENOMIC DNA]</scope>
    <source>
        <strain evidence="2 3">KACC 18899</strain>
    </source>
</reference>
<evidence type="ECO:0000259" key="1">
    <source>
        <dbReference type="Pfam" id="PF00117"/>
    </source>
</evidence>
<dbReference type="InterPro" id="IPR029062">
    <property type="entry name" value="Class_I_gatase-like"/>
</dbReference>
<dbReference type="EMBL" id="JBBKZU010000027">
    <property type="protein sequence ID" value="MEJ8815987.1"/>
    <property type="molecule type" value="Genomic_DNA"/>
</dbReference>
<dbReference type="SUPFAM" id="SSF52317">
    <property type="entry name" value="Class I glutamine amidotransferase-like"/>
    <property type="match status" value="1"/>
</dbReference>
<dbReference type="Pfam" id="PF00117">
    <property type="entry name" value="GATase"/>
    <property type="match status" value="1"/>
</dbReference>
<dbReference type="Gene3D" id="3.40.50.880">
    <property type="match status" value="1"/>
</dbReference>
<evidence type="ECO:0000313" key="3">
    <source>
        <dbReference type="Proteomes" id="UP001365846"/>
    </source>
</evidence>
<organism evidence="2 3">
    <name type="scientific">Variovorax ureilyticus</name>
    <dbReference type="NCBI Taxonomy" id="1836198"/>
    <lineage>
        <taxon>Bacteria</taxon>
        <taxon>Pseudomonadati</taxon>
        <taxon>Pseudomonadota</taxon>
        <taxon>Betaproteobacteria</taxon>
        <taxon>Burkholderiales</taxon>
        <taxon>Comamonadaceae</taxon>
        <taxon>Variovorax</taxon>
    </lineage>
</organism>
<dbReference type="RefSeq" id="WP_340361179.1">
    <property type="nucleotide sequence ID" value="NZ_JBBKZU010000027.1"/>
</dbReference>
<dbReference type="InterPro" id="IPR017926">
    <property type="entry name" value="GATASE"/>
</dbReference>
<comment type="caution">
    <text evidence="2">The sequence shown here is derived from an EMBL/GenBank/DDBJ whole genome shotgun (WGS) entry which is preliminary data.</text>
</comment>
<dbReference type="Proteomes" id="UP001365846">
    <property type="component" value="Unassembled WGS sequence"/>
</dbReference>
<name>A0ABU8VS57_9BURK</name>
<proteinExistence type="predicted"/>
<accession>A0ABU8VS57</accession>
<protein>
    <recommendedName>
        <fullName evidence="1">Glutamine amidotransferase domain-containing protein</fullName>
    </recommendedName>
</protein>
<sequence length="119" mass="12924">MLPGAEADPIFGELPPTFTARLVHRQSVLRLPDGAVPLTANDHERHQAFRFGPSAWGVQFHPEFSAAAMRGYIETLGSDLRDEGKDPSALSADVIETPDASRLMRNFVRHVQSAACAGV</sequence>
<gene>
    <name evidence="2" type="ORF">WKW77_33355</name>
</gene>
<evidence type="ECO:0000313" key="2">
    <source>
        <dbReference type="EMBL" id="MEJ8815987.1"/>
    </source>
</evidence>
<keyword evidence="3" id="KW-1185">Reference proteome</keyword>